<proteinExistence type="predicted"/>
<dbReference type="InterPro" id="IPR036188">
    <property type="entry name" value="FAD/NAD-bd_sf"/>
</dbReference>
<dbReference type="Gene3D" id="1.10.8.260">
    <property type="entry name" value="HI0933 insert domain-like"/>
    <property type="match status" value="1"/>
</dbReference>
<evidence type="ECO:0000256" key="1">
    <source>
        <dbReference type="ARBA" id="ARBA00001974"/>
    </source>
</evidence>
<dbReference type="NCBIfam" id="TIGR00275">
    <property type="entry name" value="aminoacetone oxidase family FAD-binding enzyme"/>
    <property type="match status" value="1"/>
</dbReference>
<dbReference type="PANTHER" id="PTHR42887:SF2">
    <property type="entry name" value="OS12G0638800 PROTEIN"/>
    <property type="match status" value="1"/>
</dbReference>
<organism evidence="6 7">
    <name type="scientific">Aminipila luticellarii</name>
    <dbReference type="NCBI Taxonomy" id="2507160"/>
    <lineage>
        <taxon>Bacteria</taxon>
        <taxon>Bacillati</taxon>
        <taxon>Bacillota</taxon>
        <taxon>Clostridia</taxon>
        <taxon>Peptostreptococcales</taxon>
        <taxon>Anaerovoracaceae</taxon>
        <taxon>Aminipila</taxon>
    </lineage>
</organism>
<dbReference type="AlphaFoldDB" id="A0A410PWA1"/>
<dbReference type="Gene3D" id="2.40.30.10">
    <property type="entry name" value="Translation factors"/>
    <property type="match status" value="1"/>
</dbReference>
<dbReference type="OrthoDB" id="9773233at2"/>
<evidence type="ECO:0000256" key="2">
    <source>
        <dbReference type="ARBA" id="ARBA00022630"/>
    </source>
</evidence>
<comment type="cofactor">
    <cofactor evidence="1">
        <name>FAD</name>
        <dbReference type="ChEBI" id="CHEBI:57692"/>
    </cofactor>
</comment>
<dbReference type="Pfam" id="PF03486">
    <property type="entry name" value="HI0933_like"/>
    <property type="match status" value="1"/>
</dbReference>
<evidence type="ECO:0000313" key="6">
    <source>
        <dbReference type="EMBL" id="QAT43170.1"/>
    </source>
</evidence>
<dbReference type="PANTHER" id="PTHR42887">
    <property type="entry name" value="OS12G0638800 PROTEIN"/>
    <property type="match status" value="1"/>
</dbReference>
<dbReference type="InterPro" id="IPR055178">
    <property type="entry name" value="RsdA/BaiN/AoA(So)-like_dom"/>
</dbReference>
<evidence type="ECO:0000313" key="7">
    <source>
        <dbReference type="Proteomes" id="UP000287601"/>
    </source>
</evidence>
<evidence type="ECO:0000256" key="3">
    <source>
        <dbReference type="ARBA" id="ARBA00022827"/>
    </source>
</evidence>
<evidence type="ECO:0000259" key="5">
    <source>
        <dbReference type="Pfam" id="PF22780"/>
    </source>
</evidence>
<dbReference type="InterPro" id="IPR004792">
    <property type="entry name" value="BaiN-like"/>
</dbReference>
<protein>
    <submittedName>
        <fullName evidence="6">NAD(P)/FAD-dependent oxidoreductase</fullName>
    </submittedName>
</protein>
<dbReference type="Gene3D" id="3.50.50.60">
    <property type="entry name" value="FAD/NAD(P)-binding domain"/>
    <property type="match status" value="1"/>
</dbReference>
<dbReference type="KEGG" id="amij:EQM06_07910"/>
<evidence type="ECO:0000259" key="4">
    <source>
        <dbReference type="Pfam" id="PF03486"/>
    </source>
</evidence>
<keyword evidence="7" id="KW-1185">Reference proteome</keyword>
<reference evidence="6 7" key="1">
    <citation type="submission" date="2019-01" db="EMBL/GenBank/DDBJ databases">
        <title>Draft genomes of a novel of Aminipila strains.</title>
        <authorList>
            <person name="Ma S."/>
        </authorList>
    </citation>
    <scope>NUCLEOTIDE SEQUENCE [LARGE SCALE GENOMIC DNA]</scope>
    <source>
        <strain evidence="7">JN-39</strain>
    </source>
</reference>
<name>A0A410PWA1_9FIRM</name>
<dbReference type="Pfam" id="PF22780">
    <property type="entry name" value="HI0933_like_1st"/>
    <property type="match status" value="1"/>
</dbReference>
<feature type="domain" description="RsdA/BaiN/AoA(So)-like insert" evidence="5">
    <location>
        <begin position="206"/>
        <end position="360"/>
    </location>
</feature>
<dbReference type="SUPFAM" id="SSF51905">
    <property type="entry name" value="FAD/NAD(P)-binding domain"/>
    <property type="match status" value="1"/>
</dbReference>
<keyword evidence="2" id="KW-0285">Flavoprotein</keyword>
<feature type="domain" description="RsdA/BaiN/AoA(So)-like Rossmann fold-like" evidence="4">
    <location>
        <begin position="15"/>
        <end position="414"/>
    </location>
</feature>
<accession>A0A410PWA1</accession>
<dbReference type="InterPro" id="IPR057661">
    <property type="entry name" value="RsdA/BaiN/AoA(So)_Rossmann"/>
</dbReference>
<sequence length="417" mass="45197">MKERIVSVNDKNKYDVIIIGGGASGLFCAASYGKLVKGLILERSDSAGKKLLMSGNGQCNVTHGGDIKEFIKHYGENGKKIRSVLYPFNNQRTVDFFEARGISLFERQDGKVFPTSLDAQDILSMLKDCSSGNGFEVSYGRCVCKIEYSGGKYEVLCSDLKHERLIKYSADKVVVAAGGCSYPSTGSDGSIFQVLEELGLEIISVRPSLVPIFVQDYPYSSLSGTSFSPASVTVNGRENRDDLLITHTNFSGPAVINISRYVKAGDKMLINYFPGKSFEEILSEFKKNVPKSSKQTAGFLLEYLGTGVSKRFIEKICERAEIAENQKASALTGSQLKKLAELLTRDTFSVSGTGGFNTAMATAGGVALTEVNLKNMECKKYPGLFFIGEVLDVDGDTGGYNLQFAWSSGYLAGNVSG</sequence>
<dbReference type="Proteomes" id="UP000287601">
    <property type="component" value="Chromosome"/>
</dbReference>
<dbReference type="InterPro" id="IPR023166">
    <property type="entry name" value="BaiN-like_dom_sf"/>
</dbReference>
<dbReference type="SUPFAM" id="SSF160996">
    <property type="entry name" value="HI0933 insert domain-like"/>
    <property type="match status" value="1"/>
</dbReference>
<keyword evidence="3" id="KW-0274">FAD</keyword>
<dbReference type="EMBL" id="CP035281">
    <property type="protein sequence ID" value="QAT43170.1"/>
    <property type="molecule type" value="Genomic_DNA"/>
</dbReference>
<gene>
    <name evidence="6" type="ORF">EQM06_07910</name>
</gene>